<accession>A0ABR9IVU8</accession>
<protein>
    <submittedName>
        <fullName evidence="6">DNA-binding GntR family transcriptional regulator</fullName>
    </submittedName>
</protein>
<evidence type="ECO:0000313" key="6">
    <source>
        <dbReference type="EMBL" id="MBE1507347.1"/>
    </source>
</evidence>
<dbReference type="Proteomes" id="UP000620262">
    <property type="component" value="Unassembled WGS sequence"/>
</dbReference>
<proteinExistence type="predicted"/>
<dbReference type="GO" id="GO:0003677">
    <property type="term" value="F:DNA binding"/>
    <property type="evidence" value="ECO:0007669"/>
    <property type="project" value="UniProtKB-KW"/>
</dbReference>
<evidence type="ECO:0000256" key="4">
    <source>
        <dbReference type="SAM" id="MobiDB-lite"/>
    </source>
</evidence>
<keyword evidence="2 6" id="KW-0238">DNA-binding</keyword>
<comment type="caution">
    <text evidence="6">The sequence shown here is derived from an EMBL/GenBank/DDBJ whole genome shotgun (WGS) entry which is preliminary data.</text>
</comment>
<organism evidence="6 7">
    <name type="scientific">Rhizobium viscosum</name>
    <name type="common">Arthrobacter viscosus</name>
    <dbReference type="NCBI Taxonomy" id="1673"/>
    <lineage>
        <taxon>Bacteria</taxon>
        <taxon>Pseudomonadati</taxon>
        <taxon>Pseudomonadota</taxon>
        <taxon>Alphaproteobacteria</taxon>
        <taxon>Hyphomicrobiales</taxon>
        <taxon>Rhizobiaceae</taxon>
        <taxon>Rhizobium/Agrobacterium group</taxon>
        <taxon>Rhizobium</taxon>
    </lineage>
</organism>
<evidence type="ECO:0000259" key="5">
    <source>
        <dbReference type="Pfam" id="PF07729"/>
    </source>
</evidence>
<evidence type="ECO:0000256" key="3">
    <source>
        <dbReference type="ARBA" id="ARBA00023163"/>
    </source>
</evidence>
<feature type="region of interest" description="Disordered" evidence="4">
    <location>
        <begin position="1"/>
        <end position="21"/>
    </location>
</feature>
<dbReference type="SUPFAM" id="SSF48008">
    <property type="entry name" value="GntR ligand-binding domain-like"/>
    <property type="match status" value="1"/>
</dbReference>
<evidence type="ECO:0000256" key="1">
    <source>
        <dbReference type="ARBA" id="ARBA00023015"/>
    </source>
</evidence>
<gene>
    <name evidence="6" type="ORF">H4W29_004592</name>
</gene>
<feature type="domain" description="GntR C-terminal" evidence="5">
    <location>
        <begin position="4"/>
        <end position="51"/>
    </location>
</feature>
<keyword evidence="3" id="KW-0804">Transcription</keyword>
<dbReference type="RefSeq" id="WP_312872338.1">
    <property type="nucleotide sequence ID" value="NZ_BAAAVL010000012.1"/>
</dbReference>
<sequence>MLFRRRTSSVPASQWRTRARVEQSGREHHLMIDAIEAGDAEHLKELVRQHILQS</sequence>
<keyword evidence="7" id="KW-1185">Reference proteome</keyword>
<keyword evidence="1" id="KW-0805">Transcription regulation</keyword>
<reference evidence="6 7" key="1">
    <citation type="submission" date="2020-10" db="EMBL/GenBank/DDBJ databases">
        <title>Sequencing the genomes of 1000 actinobacteria strains.</title>
        <authorList>
            <person name="Klenk H.-P."/>
        </authorList>
    </citation>
    <scope>NUCLEOTIDE SEQUENCE [LARGE SCALE GENOMIC DNA]</scope>
    <source>
        <strain evidence="6 7">DSM 7307</strain>
    </source>
</reference>
<dbReference type="InterPro" id="IPR011711">
    <property type="entry name" value="GntR_C"/>
</dbReference>
<name>A0ABR9IVU8_RHIVS</name>
<evidence type="ECO:0000313" key="7">
    <source>
        <dbReference type="Proteomes" id="UP000620262"/>
    </source>
</evidence>
<dbReference type="EMBL" id="JADBEC010000002">
    <property type="protein sequence ID" value="MBE1507347.1"/>
    <property type="molecule type" value="Genomic_DNA"/>
</dbReference>
<dbReference type="Gene3D" id="1.20.120.530">
    <property type="entry name" value="GntR ligand-binding domain-like"/>
    <property type="match status" value="1"/>
</dbReference>
<dbReference type="Pfam" id="PF07729">
    <property type="entry name" value="FCD"/>
    <property type="match status" value="1"/>
</dbReference>
<evidence type="ECO:0000256" key="2">
    <source>
        <dbReference type="ARBA" id="ARBA00023125"/>
    </source>
</evidence>
<dbReference type="InterPro" id="IPR008920">
    <property type="entry name" value="TF_FadR/GntR_C"/>
</dbReference>